<organism evidence="2 3">
    <name type="scientific">Chitinasiproducens palmae</name>
    <dbReference type="NCBI Taxonomy" id="1770053"/>
    <lineage>
        <taxon>Bacteria</taxon>
        <taxon>Pseudomonadati</taxon>
        <taxon>Pseudomonadota</taxon>
        <taxon>Betaproteobacteria</taxon>
        <taxon>Burkholderiales</taxon>
        <taxon>Burkholderiaceae</taxon>
        <taxon>Chitinasiproducens</taxon>
    </lineage>
</organism>
<proteinExistence type="predicted"/>
<feature type="region of interest" description="Disordered" evidence="1">
    <location>
        <begin position="220"/>
        <end position="249"/>
    </location>
</feature>
<protein>
    <submittedName>
        <fullName evidence="2">5'-deoxynucleotidase YfbR</fullName>
    </submittedName>
</protein>
<dbReference type="AlphaFoldDB" id="A0A1H2PS61"/>
<dbReference type="Gene3D" id="1.10.3210.10">
    <property type="entry name" value="Hypothetical protein af1432"/>
    <property type="match status" value="1"/>
</dbReference>
<keyword evidence="3" id="KW-1185">Reference proteome</keyword>
<dbReference type="EMBL" id="FNLO01000009">
    <property type="protein sequence ID" value="SDV49782.1"/>
    <property type="molecule type" value="Genomic_DNA"/>
</dbReference>
<reference evidence="3" key="1">
    <citation type="submission" date="2016-09" db="EMBL/GenBank/DDBJ databases">
        <authorList>
            <person name="Varghese N."/>
            <person name="Submissions S."/>
        </authorList>
    </citation>
    <scope>NUCLEOTIDE SEQUENCE [LARGE SCALE GENOMIC DNA]</scope>
    <source>
        <strain evidence="3">JS23</strain>
    </source>
</reference>
<evidence type="ECO:0000313" key="3">
    <source>
        <dbReference type="Proteomes" id="UP000243719"/>
    </source>
</evidence>
<evidence type="ECO:0000313" key="2">
    <source>
        <dbReference type="EMBL" id="SDV49782.1"/>
    </source>
</evidence>
<evidence type="ECO:0000256" key="1">
    <source>
        <dbReference type="SAM" id="MobiDB-lite"/>
    </source>
</evidence>
<accession>A0A1H2PS61</accession>
<dbReference type="SUPFAM" id="SSF109604">
    <property type="entry name" value="HD-domain/PDEase-like"/>
    <property type="match status" value="1"/>
</dbReference>
<name>A0A1H2PS61_9BURK</name>
<sequence>MSTILTAGGTPFNFFAPWAASIDLDTIAHALSNLCRFTGHTRAFYSVAQHSVLVSEIVPPEFAMQGLLHDAHEAYVGDMAQPLKAILPGYRALEDTVAEAVRAAFDLPLELDAVVKHADLVALATERRDLMPPSSMHWQILDGVQPRSERITPVSPADAYRAFLDRYAELLAAAVTSPAATLWGISIDGSFEVVAFPDQATAERGAASFNSDPLLQQRAAERAGRRIASRRSLTAQARPWSGDSASHASDLARGAWKSYLPKERRA</sequence>
<dbReference type="RefSeq" id="WP_211435360.1">
    <property type="nucleotide sequence ID" value="NZ_FNLO01000009.1"/>
</dbReference>
<dbReference type="STRING" id="1770053.SAMN05216551_109130"/>
<gene>
    <name evidence="2" type="ORF">SAMN05216551_109130</name>
</gene>
<dbReference type="Proteomes" id="UP000243719">
    <property type="component" value="Unassembled WGS sequence"/>
</dbReference>